<keyword evidence="2" id="KW-1185">Reference proteome</keyword>
<dbReference type="Proteomes" id="UP001157006">
    <property type="component" value="Chromosome 2"/>
</dbReference>
<dbReference type="AlphaFoldDB" id="A0AAV0ZND9"/>
<evidence type="ECO:0000313" key="1">
    <source>
        <dbReference type="EMBL" id="CAI8599299.1"/>
    </source>
</evidence>
<gene>
    <name evidence="1" type="ORF">VFH_II168680</name>
</gene>
<name>A0AAV0ZND9_VICFA</name>
<accession>A0AAV0ZND9</accession>
<reference evidence="1 2" key="1">
    <citation type="submission" date="2023-01" db="EMBL/GenBank/DDBJ databases">
        <authorList>
            <person name="Kreplak J."/>
        </authorList>
    </citation>
    <scope>NUCLEOTIDE SEQUENCE [LARGE SCALE GENOMIC DNA]</scope>
</reference>
<sequence length="92" mass="10407">MKDLSLIIRCHCNTISIKVKPSYMESFTFSTQLHFHALNKSLIEYPLSLPLTTAKPFLLLKRPSPEPPPPPVVFTPSKLSTIRSSPKLLMLM</sequence>
<proteinExistence type="predicted"/>
<dbReference type="EMBL" id="OX451737">
    <property type="protein sequence ID" value="CAI8599299.1"/>
    <property type="molecule type" value="Genomic_DNA"/>
</dbReference>
<protein>
    <submittedName>
        <fullName evidence="1">Uncharacterized protein</fullName>
    </submittedName>
</protein>
<evidence type="ECO:0000313" key="2">
    <source>
        <dbReference type="Proteomes" id="UP001157006"/>
    </source>
</evidence>
<organism evidence="1 2">
    <name type="scientific">Vicia faba</name>
    <name type="common">Broad bean</name>
    <name type="synonym">Faba vulgaris</name>
    <dbReference type="NCBI Taxonomy" id="3906"/>
    <lineage>
        <taxon>Eukaryota</taxon>
        <taxon>Viridiplantae</taxon>
        <taxon>Streptophyta</taxon>
        <taxon>Embryophyta</taxon>
        <taxon>Tracheophyta</taxon>
        <taxon>Spermatophyta</taxon>
        <taxon>Magnoliopsida</taxon>
        <taxon>eudicotyledons</taxon>
        <taxon>Gunneridae</taxon>
        <taxon>Pentapetalae</taxon>
        <taxon>rosids</taxon>
        <taxon>fabids</taxon>
        <taxon>Fabales</taxon>
        <taxon>Fabaceae</taxon>
        <taxon>Papilionoideae</taxon>
        <taxon>50 kb inversion clade</taxon>
        <taxon>NPAAA clade</taxon>
        <taxon>Hologalegina</taxon>
        <taxon>IRL clade</taxon>
        <taxon>Fabeae</taxon>
        <taxon>Vicia</taxon>
    </lineage>
</organism>